<proteinExistence type="predicted"/>
<name>A0A8J5L1T8_ZINOF</name>
<keyword evidence="2" id="KW-1185">Reference proteome</keyword>
<dbReference type="Proteomes" id="UP000734854">
    <property type="component" value="Unassembled WGS sequence"/>
</dbReference>
<dbReference type="EMBL" id="JACMSC010000009">
    <property type="protein sequence ID" value="KAG6508114.1"/>
    <property type="molecule type" value="Genomic_DNA"/>
</dbReference>
<comment type="caution">
    <text evidence="1">The sequence shown here is derived from an EMBL/GenBank/DDBJ whole genome shotgun (WGS) entry which is preliminary data.</text>
</comment>
<dbReference type="AlphaFoldDB" id="A0A8J5L1T8"/>
<dbReference type="PANTHER" id="PTHR37181:SF1">
    <property type="entry name" value="F6A14.6 PROTEIN"/>
    <property type="match status" value="1"/>
</dbReference>
<organism evidence="1 2">
    <name type="scientific">Zingiber officinale</name>
    <name type="common">Ginger</name>
    <name type="synonym">Amomum zingiber</name>
    <dbReference type="NCBI Taxonomy" id="94328"/>
    <lineage>
        <taxon>Eukaryota</taxon>
        <taxon>Viridiplantae</taxon>
        <taxon>Streptophyta</taxon>
        <taxon>Embryophyta</taxon>
        <taxon>Tracheophyta</taxon>
        <taxon>Spermatophyta</taxon>
        <taxon>Magnoliopsida</taxon>
        <taxon>Liliopsida</taxon>
        <taxon>Zingiberales</taxon>
        <taxon>Zingiberaceae</taxon>
        <taxon>Zingiber</taxon>
    </lineage>
</organism>
<dbReference type="PANTHER" id="PTHR37181">
    <property type="entry name" value="F6A14.6 PROTEIN"/>
    <property type="match status" value="1"/>
</dbReference>
<reference evidence="1 2" key="1">
    <citation type="submission" date="2020-08" db="EMBL/GenBank/DDBJ databases">
        <title>Plant Genome Project.</title>
        <authorList>
            <person name="Zhang R.-G."/>
        </authorList>
    </citation>
    <scope>NUCLEOTIDE SEQUENCE [LARGE SCALE GENOMIC DNA]</scope>
    <source>
        <tissue evidence="1">Rhizome</tissue>
    </source>
</reference>
<sequence length="402" mass="43904">MTIGGCTVICLLTRSDGGRNLPPPSKFPVVLSSDDILSKLKPDAETPSGVSLVRRVSGWKISETDAAISELSSHLSEDLRSKLGRAKSFRKGEFLGLLNSFLLQCAEKIGLSIGSDAAGASSSRLARAGIEKLGFLIGWELASLIAECCSVLEVWKVLEALLLQGLVGHAYVANLTENLLEKNQTELLCLLIKHVPDLHSSELLSVLKYFLSPTDESYGGMQLIREQWKNEALLAIEKATQAVHGKKVTKLAREASILLMMAHDDFSSSEICLHYVFGSSNGEGIIVSSVISKLDGQEVLGLIRYFLKWLRKYYRFPEASPCSSAGAMLGLRTCESVPSFENIVKALGLALDEHFSYLVLNSDFHSELRACEDVVSSLVSEVTESGRLDAMIKHLLSEIRDN</sequence>
<gene>
    <name evidence="1" type="ORF">ZIOFF_033473</name>
</gene>
<evidence type="ECO:0000313" key="2">
    <source>
        <dbReference type="Proteomes" id="UP000734854"/>
    </source>
</evidence>
<protein>
    <submittedName>
        <fullName evidence="1">Uncharacterized protein</fullName>
    </submittedName>
</protein>
<evidence type="ECO:0000313" key="1">
    <source>
        <dbReference type="EMBL" id="KAG6508114.1"/>
    </source>
</evidence>
<accession>A0A8J5L1T8</accession>